<comment type="caution">
    <text evidence="2">The sequence shown here is derived from an EMBL/GenBank/DDBJ whole genome shotgun (WGS) entry which is preliminary data.</text>
</comment>
<dbReference type="Gene3D" id="3.20.20.450">
    <property type="entry name" value="EAL domain"/>
    <property type="match status" value="1"/>
</dbReference>
<sequence length="145" mass="15521">MEHLLTIRAVARFRAGMQDTVPVAGIPVPRRMAGSLFPRSEASIRSRIEAVLEGRMLVTAFQPIRDLASGRVVGAGALTRFLSEGGDSAEDWFADAKHTQLAGDLELAALESALAAAGELPAHLYVASKCPGAQRTWVPLAKRCR</sequence>
<proteinExistence type="predicted"/>
<dbReference type="InterPro" id="IPR001633">
    <property type="entry name" value="EAL_dom"/>
</dbReference>
<dbReference type="RefSeq" id="WP_234749651.1">
    <property type="nucleotide sequence ID" value="NZ_BAAAWN010000001.1"/>
</dbReference>
<dbReference type="SUPFAM" id="SSF141868">
    <property type="entry name" value="EAL domain-like"/>
    <property type="match status" value="1"/>
</dbReference>
<evidence type="ECO:0000259" key="1">
    <source>
        <dbReference type="Pfam" id="PF00563"/>
    </source>
</evidence>
<organism evidence="2 3">
    <name type="scientific">Arthrobacter ramosus</name>
    <dbReference type="NCBI Taxonomy" id="1672"/>
    <lineage>
        <taxon>Bacteria</taxon>
        <taxon>Bacillati</taxon>
        <taxon>Actinomycetota</taxon>
        <taxon>Actinomycetes</taxon>
        <taxon>Micrococcales</taxon>
        <taxon>Micrococcaceae</taxon>
        <taxon>Arthrobacter</taxon>
    </lineage>
</organism>
<protein>
    <submittedName>
        <fullName evidence="2">EAL domain-containing protein</fullName>
    </submittedName>
</protein>
<feature type="domain" description="EAL" evidence="1">
    <location>
        <begin position="52"/>
        <end position="120"/>
    </location>
</feature>
<evidence type="ECO:0000313" key="2">
    <source>
        <dbReference type="EMBL" id="MFB9822165.1"/>
    </source>
</evidence>
<dbReference type="Proteomes" id="UP001589702">
    <property type="component" value="Unassembled WGS sequence"/>
</dbReference>
<dbReference type="EMBL" id="JBHMBC010000040">
    <property type="protein sequence ID" value="MFB9822165.1"/>
    <property type="molecule type" value="Genomic_DNA"/>
</dbReference>
<name>A0ABV5Y5A3_ARTRM</name>
<reference evidence="2 3" key="1">
    <citation type="submission" date="2024-09" db="EMBL/GenBank/DDBJ databases">
        <authorList>
            <person name="Sun Q."/>
            <person name="Mori K."/>
        </authorList>
    </citation>
    <scope>NUCLEOTIDE SEQUENCE [LARGE SCALE GENOMIC DNA]</scope>
    <source>
        <strain evidence="2 3">JCM 1334</strain>
    </source>
</reference>
<accession>A0ABV5Y5A3</accession>
<evidence type="ECO:0000313" key="3">
    <source>
        <dbReference type="Proteomes" id="UP001589702"/>
    </source>
</evidence>
<dbReference type="InterPro" id="IPR035919">
    <property type="entry name" value="EAL_sf"/>
</dbReference>
<keyword evidence="3" id="KW-1185">Reference proteome</keyword>
<dbReference type="Pfam" id="PF00563">
    <property type="entry name" value="EAL"/>
    <property type="match status" value="1"/>
</dbReference>
<gene>
    <name evidence="2" type="ORF">ACFFP1_22090</name>
</gene>